<evidence type="ECO:0000313" key="12">
    <source>
        <dbReference type="EnsemblPlants" id="Kaladp0011s1257.1.v1.1"/>
    </source>
</evidence>
<evidence type="ECO:0000259" key="11">
    <source>
        <dbReference type="Pfam" id="PF07731"/>
    </source>
</evidence>
<evidence type="ECO:0000256" key="3">
    <source>
        <dbReference type="ARBA" id="ARBA00010609"/>
    </source>
</evidence>
<comment type="cofactor">
    <cofactor evidence="1">
        <name>Cu cation</name>
        <dbReference type="ChEBI" id="CHEBI:23378"/>
    </cofactor>
</comment>
<keyword evidence="7" id="KW-0560">Oxidoreductase</keyword>
<dbReference type="Pfam" id="PF07731">
    <property type="entry name" value="Cu-oxidase_2"/>
    <property type="match status" value="1"/>
</dbReference>
<keyword evidence="6" id="KW-0677">Repeat</keyword>
<dbReference type="InterPro" id="IPR034289">
    <property type="entry name" value="CuRO_3_LCC"/>
</dbReference>
<evidence type="ECO:0000256" key="7">
    <source>
        <dbReference type="ARBA" id="ARBA00023002"/>
    </source>
</evidence>
<dbReference type="GO" id="GO:0005507">
    <property type="term" value="F:copper ion binding"/>
    <property type="evidence" value="ECO:0007669"/>
    <property type="project" value="InterPro"/>
</dbReference>
<protein>
    <recommendedName>
        <fullName evidence="14">Laccase</fullName>
    </recommendedName>
</protein>
<evidence type="ECO:0008006" key="14">
    <source>
        <dbReference type="Google" id="ProtNLM"/>
    </source>
</evidence>
<dbReference type="InterPro" id="IPR001117">
    <property type="entry name" value="Cu-oxidase_2nd"/>
</dbReference>
<evidence type="ECO:0000256" key="6">
    <source>
        <dbReference type="ARBA" id="ARBA00022737"/>
    </source>
</evidence>
<dbReference type="OMA" id="YRTEVEM"/>
<dbReference type="InterPro" id="IPR008972">
    <property type="entry name" value="Cupredoxin"/>
</dbReference>
<name>A0A7N0SXQ3_KALFE</name>
<evidence type="ECO:0000256" key="5">
    <source>
        <dbReference type="ARBA" id="ARBA00022723"/>
    </source>
</evidence>
<dbReference type="AlphaFoldDB" id="A0A7N0SXQ3"/>
<proteinExistence type="inferred from homology"/>
<keyword evidence="8" id="KW-0186">Copper</keyword>
<dbReference type="InterPro" id="IPR011706">
    <property type="entry name" value="Cu-oxidase_C"/>
</dbReference>
<dbReference type="PROSITE" id="PS00079">
    <property type="entry name" value="MULTICOPPER_OXIDASE1"/>
    <property type="match status" value="1"/>
</dbReference>
<feature type="domain" description="Plastocyanin-like" evidence="10">
    <location>
        <begin position="1"/>
        <end position="40"/>
    </location>
</feature>
<keyword evidence="5" id="KW-0479">Metal-binding</keyword>
<evidence type="ECO:0000256" key="1">
    <source>
        <dbReference type="ARBA" id="ARBA00001935"/>
    </source>
</evidence>
<accession>A0A7N0SXQ3</accession>
<evidence type="ECO:0000256" key="8">
    <source>
        <dbReference type="ARBA" id="ARBA00023008"/>
    </source>
</evidence>
<evidence type="ECO:0000256" key="4">
    <source>
        <dbReference type="ARBA" id="ARBA00022525"/>
    </source>
</evidence>
<dbReference type="PANTHER" id="PTHR11709:SF487">
    <property type="entry name" value="LACCASE"/>
    <property type="match status" value="1"/>
</dbReference>
<evidence type="ECO:0000313" key="13">
    <source>
        <dbReference type="Proteomes" id="UP000594263"/>
    </source>
</evidence>
<evidence type="ECO:0000256" key="2">
    <source>
        <dbReference type="ARBA" id="ARBA00004613"/>
    </source>
</evidence>
<dbReference type="SUPFAM" id="SSF49503">
    <property type="entry name" value="Cupredoxins"/>
    <property type="match status" value="1"/>
</dbReference>
<evidence type="ECO:0000259" key="10">
    <source>
        <dbReference type="Pfam" id="PF00394"/>
    </source>
</evidence>
<keyword evidence="4" id="KW-0964">Secreted</keyword>
<dbReference type="InterPro" id="IPR033138">
    <property type="entry name" value="Cu_oxidase_CS"/>
</dbReference>
<feature type="domain" description="Plastocyanin-like" evidence="11">
    <location>
        <begin position="158"/>
        <end position="291"/>
    </location>
</feature>
<comment type="subcellular location">
    <subcellularLocation>
        <location evidence="2">Secreted</location>
    </subcellularLocation>
</comment>
<dbReference type="Gene3D" id="2.60.40.420">
    <property type="entry name" value="Cupredoxins - blue copper proteins"/>
    <property type="match status" value="2"/>
</dbReference>
<dbReference type="Pfam" id="PF00394">
    <property type="entry name" value="Cu-oxidase"/>
    <property type="match status" value="1"/>
</dbReference>
<reference evidence="12" key="1">
    <citation type="submission" date="2021-01" db="UniProtKB">
        <authorList>
            <consortium name="EnsemblPlants"/>
        </authorList>
    </citation>
    <scope>IDENTIFICATION</scope>
</reference>
<dbReference type="InterPro" id="IPR045087">
    <property type="entry name" value="Cu-oxidase_fam"/>
</dbReference>
<dbReference type="PROSITE" id="PS00080">
    <property type="entry name" value="MULTICOPPER_OXIDASE2"/>
    <property type="match status" value="1"/>
</dbReference>
<dbReference type="EnsemblPlants" id="Kaladp0011s1257.1.v1.1">
    <property type="protein sequence ID" value="Kaladp0011s1257.1.v1.1"/>
    <property type="gene ID" value="Kaladp0011s1257.v1.1"/>
</dbReference>
<keyword evidence="9" id="KW-0325">Glycoprotein</keyword>
<dbReference type="CDD" id="cd13897">
    <property type="entry name" value="CuRO_3_LCC_plant"/>
    <property type="match status" value="1"/>
</dbReference>
<dbReference type="InterPro" id="IPR002355">
    <property type="entry name" value="Cu_oxidase_Cu_BS"/>
</dbReference>
<evidence type="ECO:0000256" key="9">
    <source>
        <dbReference type="ARBA" id="ARBA00023180"/>
    </source>
</evidence>
<dbReference type="Gramene" id="Kaladp0011s1257.1.v1.1">
    <property type="protein sequence ID" value="Kaladp0011s1257.1.v1.1"/>
    <property type="gene ID" value="Kaladp0011s1257.v1.1"/>
</dbReference>
<keyword evidence="13" id="KW-1185">Reference proteome</keyword>
<sequence length="320" mass="35866">MDALIHTNQKPGRYYMAARAYSSGNVSFDNTTTTAIIQYRSGHSTENCNETVTDSDGPAPLLPQLPDYNDTRAFLYFVQSLRSLASHEHPCDLPQEIDTNLVATLSVNAYICGANNTCEGPNGTRFAASMNNISFNVPSVDILEAYYYQAERVFTQDFPPFPPLVFNFTAEYLPLEYEIPQPGTRVLALRYNSTVEMVFQGTNVVGGIDHPMHLHGYNFYIVGSGLGNFNPVRDPLTYNLVDPPQRNTVIVPINGWTAIRFRANNPGVWFMHCHLERHMTWGMDTVILVKNGGTRKTSILPPPDYMPPCTSDDYFRFSGP</sequence>
<dbReference type="PANTHER" id="PTHR11709">
    <property type="entry name" value="MULTI-COPPER OXIDASE"/>
    <property type="match status" value="1"/>
</dbReference>
<dbReference type="GO" id="GO:0005576">
    <property type="term" value="C:extracellular region"/>
    <property type="evidence" value="ECO:0007669"/>
    <property type="project" value="UniProtKB-SubCell"/>
</dbReference>
<dbReference type="Proteomes" id="UP000594263">
    <property type="component" value="Unplaced"/>
</dbReference>
<comment type="similarity">
    <text evidence="3">Belongs to the multicopper oxidase family.</text>
</comment>
<organism evidence="12 13">
    <name type="scientific">Kalanchoe fedtschenkoi</name>
    <name type="common">Lavender scallops</name>
    <name type="synonym">South American air plant</name>
    <dbReference type="NCBI Taxonomy" id="63787"/>
    <lineage>
        <taxon>Eukaryota</taxon>
        <taxon>Viridiplantae</taxon>
        <taxon>Streptophyta</taxon>
        <taxon>Embryophyta</taxon>
        <taxon>Tracheophyta</taxon>
        <taxon>Spermatophyta</taxon>
        <taxon>Magnoliopsida</taxon>
        <taxon>eudicotyledons</taxon>
        <taxon>Gunneridae</taxon>
        <taxon>Pentapetalae</taxon>
        <taxon>Saxifragales</taxon>
        <taxon>Crassulaceae</taxon>
        <taxon>Kalanchoe</taxon>
    </lineage>
</organism>
<dbReference type="GO" id="GO:0016491">
    <property type="term" value="F:oxidoreductase activity"/>
    <property type="evidence" value="ECO:0007669"/>
    <property type="project" value="UniProtKB-KW"/>
</dbReference>